<keyword evidence="7" id="KW-0963">Cytoplasm</keyword>
<keyword evidence="6" id="KW-1003">Cell membrane</keyword>
<dbReference type="SMART" id="SM00175">
    <property type="entry name" value="RAB"/>
    <property type="match status" value="1"/>
</dbReference>
<dbReference type="InterPro" id="IPR041839">
    <property type="entry name" value="Arl6"/>
</dbReference>
<accession>A0A443SA01</accession>
<dbReference type="Pfam" id="PF00025">
    <property type="entry name" value="Arf"/>
    <property type="match status" value="1"/>
</dbReference>
<evidence type="ECO:0000256" key="4">
    <source>
        <dbReference type="ARBA" id="ARBA00010290"/>
    </source>
</evidence>
<dbReference type="AlphaFoldDB" id="A0A443SA01"/>
<dbReference type="GO" id="GO:0005930">
    <property type="term" value="C:axoneme"/>
    <property type="evidence" value="ECO:0007669"/>
    <property type="project" value="UniProtKB-SubCell"/>
</dbReference>
<keyword evidence="15" id="KW-0449">Lipoprotein</keyword>
<keyword evidence="10" id="KW-0970">Cilium biogenesis/degradation</keyword>
<evidence type="ECO:0000256" key="7">
    <source>
        <dbReference type="ARBA" id="ARBA00022490"/>
    </source>
</evidence>
<evidence type="ECO:0000256" key="9">
    <source>
        <dbReference type="ARBA" id="ARBA00022741"/>
    </source>
</evidence>
<evidence type="ECO:0000256" key="15">
    <source>
        <dbReference type="ARBA" id="ARBA00023288"/>
    </source>
</evidence>
<dbReference type="PROSITE" id="PS51417">
    <property type="entry name" value="ARF"/>
    <property type="match status" value="1"/>
</dbReference>
<dbReference type="STRING" id="299467.A0A443SA01"/>
<evidence type="ECO:0000256" key="13">
    <source>
        <dbReference type="ARBA" id="ARBA00023212"/>
    </source>
</evidence>
<feature type="binding site" evidence="16">
    <location>
        <position position="72"/>
    </location>
    <ligand>
        <name>GTP</name>
        <dbReference type="ChEBI" id="CHEBI:37565"/>
    </ligand>
</feature>
<dbReference type="PRINTS" id="PR00328">
    <property type="entry name" value="SAR1GTPBP"/>
</dbReference>
<comment type="subcellular location">
    <subcellularLocation>
        <location evidence="3">Cell projection</location>
        <location evidence="3">Cilium membrane</location>
        <topology evidence="3">Peripheral membrane protein</topology>
        <orientation evidence="3">Cytoplasmic side</orientation>
    </subcellularLocation>
    <subcellularLocation>
        <location evidence="2">Cytoplasm</location>
        <location evidence="2">Cytoskeleton</location>
        <location evidence="2">Cilium axoneme</location>
    </subcellularLocation>
    <subcellularLocation>
        <location evidence="1">Cytoplasm</location>
        <location evidence="1">Cytoskeleton</location>
        <location evidence="1">Cilium basal body</location>
    </subcellularLocation>
</comment>
<keyword evidence="11 16" id="KW-0342">GTP-binding</keyword>
<keyword evidence="13" id="KW-0206">Cytoskeleton</keyword>
<dbReference type="InterPro" id="IPR027417">
    <property type="entry name" value="P-loop_NTPase"/>
</dbReference>
<dbReference type="PANTHER" id="PTHR11711">
    <property type="entry name" value="ADP RIBOSYLATION FACTOR-RELATED"/>
    <property type="match status" value="1"/>
</dbReference>
<dbReference type="FunFam" id="3.40.50.300:FF:000457">
    <property type="entry name" value="ADP-ribosylation factor-like protein 6"/>
    <property type="match status" value="1"/>
</dbReference>
<dbReference type="EMBL" id="NCKV01005016">
    <property type="protein sequence ID" value="RWS24330.1"/>
    <property type="molecule type" value="Genomic_DNA"/>
</dbReference>
<feature type="binding site" evidence="17">
    <location>
        <position position="31"/>
    </location>
    <ligand>
        <name>Mg(2+)</name>
        <dbReference type="ChEBI" id="CHEBI:18420"/>
    </ligand>
</feature>
<reference evidence="18 19" key="1">
    <citation type="journal article" date="2018" name="Gigascience">
        <title>Genomes of trombidid mites reveal novel predicted allergens and laterally-transferred genes associated with secondary metabolism.</title>
        <authorList>
            <person name="Dong X."/>
            <person name="Chaisiri K."/>
            <person name="Xia D."/>
            <person name="Armstrong S.D."/>
            <person name="Fang Y."/>
            <person name="Donnelly M.J."/>
            <person name="Kadowaki T."/>
            <person name="McGarry J.W."/>
            <person name="Darby A.C."/>
            <person name="Makepeace B.L."/>
        </authorList>
    </citation>
    <scope>NUCLEOTIDE SEQUENCE [LARGE SCALE GENOMIC DNA]</scope>
    <source>
        <strain evidence="18">UoL-UT</strain>
    </source>
</reference>
<keyword evidence="8" id="KW-0519">Myristate</keyword>
<dbReference type="SMART" id="SM00178">
    <property type="entry name" value="SAR"/>
    <property type="match status" value="1"/>
</dbReference>
<protein>
    <recommendedName>
        <fullName evidence="5">ADP-ribosylation factor-like protein 6</fullName>
    </recommendedName>
</protein>
<feature type="binding site" evidence="16">
    <location>
        <begin position="24"/>
        <end position="31"/>
    </location>
    <ligand>
        <name>GTP</name>
        <dbReference type="ChEBI" id="CHEBI:37565"/>
    </ligand>
</feature>
<keyword evidence="14" id="KW-0966">Cell projection</keyword>
<evidence type="ECO:0000256" key="1">
    <source>
        <dbReference type="ARBA" id="ARBA00004120"/>
    </source>
</evidence>
<keyword evidence="17" id="KW-0460">Magnesium</keyword>
<proteinExistence type="inferred from homology"/>
<dbReference type="CDD" id="cd04157">
    <property type="entry name" value="Arl6"/>
    <property type="match status" value="1"/>
</dbReference>
<dbReference type="GO" id="GO:0016192">
    <property type="term" value="P:vesicle-mediated transport"/>
    <property type="evidence" value="ECO:0007669"/>
    <property type="project" value="UniProtKB-ARBA"/>
</dbReference>
<feature type="binding site" evidence="16">
    <location>
        <begin position="131"/>
        <end position="134"/>
    </location>
    <ligand>
        <name>GTP</name>
        <dbReference type="ChEBI" id="CHEBI:37565"/>
    </ligand>
</feature>
<feature type="binding site" evidence="17">
    <location>
        <position position="50"/>
    </location>
    <ligand>
        <name>Mg(2+)</name>
        <dbReference type="ChEBI" id="CHEBI:18420"/>
    </ligand>
</feature>
<dbReference type="InterPro" id="IPR005225">
    <property type="entry name" value="Small_GTP-bd"/>
</dbReference>
<dbReference type="PROSITE" id="PS51422">
    <property type="entry name" value="SAR1"/>
    <property type="match status" value="1"/>
</dbReference>
<evidence type="ECO:0000256" key="17">
    <source>
        <dbReference type="PIRSR" id="PIRSR606689-2"/>
    </source>
</evidence>
<dbReference type="SUPFAM" id="SSF52540">
    <property type="entry name" value="P-loop containing nucleoside triphosphate hydrolases"/>
    <property type="match status" value="1"/>
</dbReference>
<dbReference type="GO" id="GO:0060170">
    <property type="term" value="C:ciliary membrane"/>
    <property type="evidence" value="ECO:0007669"/>
    <property type="project" value="UniProtKB-SubCell"/>
</dbReference>
<dbReference type="GO" id="GO:0005525">
    <property type="term" value="F:GTP binding"/>
    <property type="evidence" value="ECO:0007669"/>
    <property type="project" value="UniProtKB-KW"/>
</dbReference>
<keyword evidence="12" id="KW-0472">Membrane</keyword>
<evidence type="ECO:0000256" key="6">
    <source>
        <dbReference type="ARBA" id="ARBA00022475"/>
    </source>
</evidence>
<evidence type="ECO:0000313" key="19">
    <source>
        <dbReference type="Proteomes" id="UP000288716"/>
    </source>
</evidence>
<evidence type="ECO:0000256" key="5">
    <source>
        <dbReference type="ARBA" id="ARBA00019766"/>
    </source>
</evidence>
<evidence type="ECO:0000256" key="11">
    <source>
        <dbReference type="ARBA" id="ARBA00023134"/>
    </source>
</evidence>
<dbReference type="InterPro" id="IPR006689">
    <property type="entry name" value="Small_GTPase_ARF/SAR"/>
</dbReference>
<name>A0A443SA01_9ACAR</name>
<dbReference type="InterPro" id="IPR024156">
    <property type="entry name" value="Small_GTPase_ARF"/>
</dbReference>
<evidence type="ECO:0000256" key="10">
    <source>
        <dbReference type="ARBA" id="ARBA00022794"/>
    </source>
</evidence>
<dbReference type="GO" id="GO:0046872">
    <property type="term" value="F:metal ion binding"/>
    <property type="evidence" value="ECO:0007669"/>
    <property type="project" value="UniProtKB-KW"/>
</dbReference>
<dbReference type="OrthoDB" id="442317at2759"/>
<dbReference type="GO" id="GO:0003924">
    <property type="term" value="F:GTPase activity"/>
    <property type="evidence" value="ECO:0007669"/>
    <property type="project" value="InterPro"/>
</dbReference>
<dbReference type="VEuPathDB" id="VectorBase:LDEU007709"/>
<dbReference type="Gene3D" id="3.40.50.300">
    <property type="entry name" value="P-loop containing nucleotide triphosphate hydrolases"/>
    <property type="match status" value="1"/>
</dbReference>
<keyword evidence="9 16" id="KW-0547">Nucleotide-binding</keyword>
<evidence type="ECO:0000256" key="14">
    <source>
        <dbReference type="ARBA" id="ARBA00023273"/>
    </source>
</evidence>
<sequence length="189" mass="21412">MPFLNKLLKILGIRKGEANILVVGLDNSGKTTILNCFKSRDEKTEEVVPTVGFNVERFKTSNVNFTAFDMSGQGRYRNLWEHYYKNVQGIIFVIDSSDSLRLVVAKEELDLMLKHSEIEGKPNIPILLYANKMDLREAMSSVKISQGLGLTVMKNRPWHIQASNALSGEGLQEGIQWLTEQLTQQKQLN</sequence>
<evidence type="ECO:0000313" key="18">
    <source>
        <dbReference type="EMBL" id="RWS24330.1"/>
    </source>
</evidence>
<comment type="similarity">
    <text evidence="4">Belongs to the small GTPase superfamily. Arf family.</text>
</comment>
<evidence type="ECO:0000256" key="16">
    <source>
        <dbReference type="PIRSR" id="PIRSR606689-1"/>
    </source>
</evidence>
<gene>
    <name evidence="18" type="ORF">B4U80_02644</name>
</gene>
<evidence type="ECO:0000256" key="3">
    <source>
        <dbReference type="ARBA" id="ARBA00004522"/>
    </source>
</evidence>
<organism evidence="18 19">
    <name type="scientific">Leptotrombidium deliense</name>
    <dbReference type="NCBI Taxonomy" id="299467"/>
    <lineage>
        <taxon>Eukaryota</taxon>
        <taxon>Metazoa</taxon>
        <taxon>Ecdysozoa</taxon>
        <taxon>Arthropoda</taxon>
        <taxon>Chelicerata</taxon>
        <taxon>Arachnida</taxon>
        <taxon>Acari</taxon>
        <taxon>Acariformes</taxon>
        <taxon>Trombidiformes</taxon>
        <taxon>Prostigmata</taxon>
        <taxon>Anystina</taxon>
        <taxon>Parasitengona</taxon>
        <taxon>Trombiculoidea</taxon>
        <taxon>Trombiculidae</taxon>
        <taxon>Leptotrombidium</taxon>
    </lineage>
</organism>
<keyword evidence="19" id="KW-1185">Reference proteome</keyword>
<evidence type="ECO:0000256" key="2">
    <source>
        <dbReference type="ARBA" id="ARBA00004430"/>
    </source>
</evidence>
<comment type="caution">
    <text evidence="18">The sequence shown here is derived from an EMBL/GenBank/DDBJ whole genome shotgun (WGS) entry which is preliminary data.</text>
</comment>
<dbReference type="Proteomes" id="UP000288716">
    <property type="component" value="Unassembled WGS sequence"/>
</dbReference>
<dbReference type="SMART" id="SM00177">
    <property type="entry name" value="ARF"/>
    <property type="match status" value="1"/>
</dbReference>
<dbReference type="GO" id="GO:0030030">
    <property type="term" value="P:cell projection organization"/>
    <property type="evidence" value="ECO:0007669"/>
    <property type="project" value="UniProtKB-KW"/>
</dbReference>
<dbReference type="GO" id="GO:0051649">
    <property type="term" value="P:establishment of localization in cell"/>
    <property type="evidence" value="ECO:0007669"/>
    <property type="project" value="UniProtKB-ARBA"/>
</dbReference>
<evidence type="ECO:0000256" key="8">
    <source>
        <dbReference type="ARBA" id="ARBA00022707"/>
    </source>
</evidence>
<dbReference type="PROSITE" id="PS51419">
    <property type="entry name" value="RAB"/>
    <property type="match status" value="1"/>
</dbReference>
<keyword evidence="17" id="KW-0479">Metal-binding</keyword>
<evidence type="ECO:0000256" key="12">
    <source>
        <dbReference type="ARBA" id="ARBA00023136"/>
    </source>
</evidence>
<dbReference type="NCBIfam" id="TIGR00231">
    <property type="entry name" value="small_GTP"/>
    <property type="match status" value="1"/>
</dbReference>